<organism evidence="5 6">
    <name type="scientific">Schizothecium vesticola</name>
    <dbReference type="NCBI Taxonomy" id="314040"/>
    <lineage>
        <taxon>Eukaryota</taxon>
        <taxon>Fungi</taxon>
        <taxon>Dikarya</taxon>
        <taxon>Ascomycota</taxon>
        <taxon>Pezizomycotina</taxon>
        <taxon>Sordariomycetes</taxon>
        <taxon>Sordariomycetidae</taxon>
        <taxon>Sordariales</taxon>
        <taxon>Schizotheciaceae</taxon>
        <taxon>Schizothecium</taxon>
    </lineage>
</organism>
<dbReference type="InterPro" id="IPR016039">
    <property type="entry name" value="Thiolase-like"/>
</dbReference>
<keyword evidence="2" id="KW-0597">Phosphoprotein</keyword>
<dbReference type="AlphaFoldDB" id="A0AA40KCZ8"/>
<feature type="domain" description="Ketosynthase family 3 (KS3)" evidence="4">
    <location>
        <begin position="6"/>
        <end position="214"/>
    </location>
</feature>
<dbReference type="GO" id="GO:0004312">
    <property type="term" value="F:fatty acid synthase activity"/>
    <property type="evidence" value="ECO:0007669"/>
    <property type="project" value="TreeGrafter"/>
</dbReference>
<proteinExistence type="predicted"/>
<comment type="caution">
    <text evidence="5">The sequence shown here is derived from an EMBL/GenBank/DDBJ whole genome shotgun (WGS) entry which is preliminary data.</text>
</comment>
<protein>
    <submittedName>
        <fullName evidence="5">Beta-ketoacyl synthase</fullName>
    </submittedName>
</protein>
<gene>
    <name evidence="5" type="ORF">B0T18DRAFT_454213</name>
</gene>
<keyword evidence="3" id="KW-0808">Transferase</keyword>
<evidence type="ECO:0000313" key="5">
    <source>
        <dbReference type="EMBL" id="KAK0754336.1"/>
    </source>
</evidence>
<dbReference type="PANTHER" id="PTHR43775">
    <property type="entry name" value="FATTY ACID SYNTHASE"/>
    <property type="match status" value="1"/>
</dbReference>
<dbReference type="InterPro" id="IPR020841">
    <property type="entry name" value="PKS_Beta-ketoAc_synthase_dom"/>
</dbReference>
<evidence type="ECO:0000256" key="2">
    <source>
        <dbReference type="ARBA" id="ARBA00022553"/>
    </source>
</evidence>
<dbReference type="SUPFAM" id="SSF53901">
    <property type="entry name" value="Thiolase-like"/>
    <property type="match status" value="1"/>
</dbReference>
<dbReference type="GO" id="GO:0006633">
    <property type="term" value="P:fatty acid biosynthetic process"/>
    <property type="evidence" value="ECO:0007669"/>
    <property type="project" value="TreeGrafter"/>
</dbReference>
<dbReference type="PANTHER" id="PTHR43775:SF20">
    <property type="entry name" value="HYBRID PKS-NRPS SYNTHETASE APDA"/>
    <property type="match status" value="1"/>
</dbReference>
<accession>A0AA40KCZ8</accession>
<dbReference type="Gene3D" id="3.40.47.10">
    <property type="match status" value="1"/>
</dbReference>
<dbReference type="Proteomes" id="UP001172155">
    <property type="component" value="Unassembled WGS sequence"/>
</dbReference>
<evidence type="ECO:0000256" key="3">
    <source>
        <dbReference type="ARBA" id="ARBA00022679"/>
    </source>
</evidence>
<dbReference type="InterPro" id="IPR014030">
    <property type="entry name" value="Ketoacyl_synth_N"/>
</dbReference>
<dbReference type="EMBL" id="JAUKUD010000001">
    <property type="protein sequence ID" value="KAK0754336.1"/>
    <property type="molecule type" value="Genomic_DNA"/>
</dbReference>
<name>A0AA40KCZ8_9PEZI</name>
<dbReference type="SMART" id="SM00825">
    <property type="entry name" value="PKS_KS"/>
    <property type="match status" value="1"/>
</dbReference>
<reference evidence="5" key="1">
    <citation type="submission" date="2023-06" db="EMBL/GenBank/DDBJ databases">
        <title>Genome-scale phylogeny and comparative genomics of the fungal order Sordariales.</title>
        <authorList>
            <consortium name="Lawrence Berkeley National Laboratory"/>
            <person name="Hensen N."/>
            <person name="Bonometti L."/>
            <person name="Westerberg I."/>
            <person name="Brannstrom I.O."/>
            <person name="Guillou S."/>
            <person name="Cros-Aarteil S."/>
            <person name="Calhoun S."/>
            <person name="Haridas S."/>
            <person name="Kuo A."/>
            <person name="Mondo S."/>
            <person name="Pangilinan J."/>
            <person name="Riley R."/>
            <person name="LaButti K."/>
            <person name="Andreopoulos B."/>
            <person name="Lipzen A."/>
            <person name="Chen C."/>
            <person name="Yanf M."/>
            <person name="Daum C."/>
            <person name="Ng V."/>
            <person name="Clum A."/>
            <person name="Steindorff A."/>
            <person name="Ohm R."/>
            <person name="Martin F."/>
            <person name="Silar P."/>
            <person name="Natvig D."/>
            <person name="Lalanne C."/>
            <person name="Gautier V."/>
            <person name="Ament-velasquez S.L."/>
            <person name="Kruys A."/>
            <person name="Hutchinson M.I."/>
            <person name="Powell A.J."/>
            <person name="Barry K."/>
            <person name="Miller A.N."/>
            <person name="Grigoriev I.V."/>
            <person name="Debuchy R."/>
            <person name="Gladieux P."/>
            <person name="Thoren M.H."/>
            <person name="Johannesson H."/>
        </authorList>
    </citation>
    <scope>NUCLEOTIDE SEQUENCE</scope>
    <source>
        <strain evidence="5">SMH3187-1</strain>
    </source>
</reference>
<keyword evidence="6" id="KW-1185">Reference proteome</keyword>
<evidence type="ECO:0000259" key="4">
    <source>
        <dbReference type="PROSITE" id="PS52004"/>
    </source>
</evidence>
<evidence type="ECO:0000256" key="1">
    <source>
        <dbReference type="ARBA" id="ARBA00022450"/>
    </source>
</evidence>
<dbReference type="Pfam" id="PF00109">
    <property type="entry name" value="ketoacyl-synt"/>
    <property type="match status" value="1"/>
</dbReference>
<keyword evidence="1" id="KW-0596">Phosphopantetheine</keyword>
<dbReference type="GO" id="GO:0044550">
    <property type="term" value="P:secondary metabolite biosynthetic process"/>
    <property type="evidence" value="ECO:0007669"/>
    <property type="project" value="TreeGrafter"/>
</dbReference>
<dbReference type="PROSITE" id="PS52004">
    <property type="entry name" value="KS3_2"/>
    <property type="match status" value="1"/>
</dbReference>
<sequence>MSQPLNEPIAIIGSGCRFPSGVSSPSKLWDLLSNPRDVSSEIGGEGRFNLDRFYHPDGGHRGTTNTRPGYLLSDNIRHFDSKFFFIPPGEAEAIDPQQRLLLELACEALEGAGLTVHGLGGSNTEVYTVHKYAATGTAASNASSRISYDVHVHTFSNPLAQASKSSYLPLPCYNACILDKLLHVKDPLSTGLQLDKLVRPNDDLVAPSNWSRPR</sequence>
<evidence type="ECO:0000313" key="6">
    <source>
        <dbReference type="Proteomes" id="UP001172155"/>
    </source>
</evidence>
<dbReference type="InterPro" id="IPR050091">
    <property type="entry name" value="PKS_NRPS_Biosynth_Enz"/>
</dbReference>